<keyword evidence="3" id="KW-1185">Reference proteome</keyword>
<name>A0A917TGS3_9ACTN</name>
<feature type="compositionally biased region" description="Low complexity" evidence="1">
    <location>
        <begin position="30"/>
        <end position="39"/>
    </location>
</feature>
<evidence type="ECO:0000313" key="3">
    <source>
        <dbReference type="Proteomes" id="UP000642070"/>
    </source>
</evidence>
<gene>
    <name evidence="2" type="ORF">GCM10007977_024910</name>
</gene>
<feature type="region of interest" description="Disordered" evidence="1">
    <location>
        <begin position="1"/>
        <end position="39"/>
    </location>
</feature>
<accession>A0A917TGS3</accession>
<proteinExistence type="predicted"/>
<organism evidence="2 3">
    <name type="scientific">Dactylosporangium sucinum</name>
    <dbReference type="NCBI Taxonomy" id="1424081"/>
    <lineage>
        <taxon>Bacteria</taxon>
        <taxon>Bacillati</taxon>
        <taxon>Actinomycetota</taxon>
        <taxon>Actinomycetes</taxon>
        <taxon>Micromonosporales</taxon>
        <taxon>Micromonosporaceae</taxon>
        <taxon>Dactylosporangium</taxon>
    </lineage>
</organism>
<reference evidence="2" key="1">
    <citation type="journal article" date="2014" name="Int. J. Syst. Evol. Microbiol.">
        <title>Complete genome sequence of Corynebacterium casei LMG S-19264T (=DSM 44701T), isolated from a smear-ripened cheese.</title>
        <authorList>
            <consortium name="US DOE Joint Genome Institute (JGI-PGF)"/>
            <person name="Walter F."/>
            <person name="Albersmeier A."/>
            <person name="Kalinowski J."/>
            <person name="Ruckert C."/>
        </authorList>
    </citation>
    <scope>NUCLEOTIDE SEQUENCE</scope>
    <source>
        <strain evidence="2">JCM 19831</strain>
    </source>
</reference>
<evidence type="ECO:0000256" key="1">
    <source>
        <dbReference type="SAM" id="MobiDB-lite"/>
    </source>
</evidence>
<dbReference type="EMBL" id="BMPI01000010">
    <property type="protein sequence ID" value="GGM22739.1"/>
    <property type="molecule type" value="Genomic_DNA"/>
</dbReference>
<reference evidence="2" key="2">
    <citation type="submission" date="2020-09" db="EMBL/GenBank/DDBJ databases">
        <authorList>
            <person name="Sun Q."/>
            <person name="Ohkuma M."/>
        </authorList>
    </citation>
    <scope>NUCLEOTIDE SEQUENCE</scope>
    <source>
        <strain evidence="2">JCM 19831</strain>
    </source>
</reference>
<evidence type="ECO:0000313" key="2">
    <source>
        <dbReference type="EMBL" id="GGM22739.1"/>
    </source>
</evidence>
<dbReference type="Proteomes" id="UP000642070">
    <property type="component" value="Unassembled WGS sequence"/>
</dbReference>
<protein>
    <submittedName>
        <fullName evidence="2">Uncharacterized protein</fullName>
    </submittedName>
</protein>
<dbReference type="AlphaFoldDB" id="A0A917TGS3"/>
<comment type="caution">
    <text evidence="2">The sequence shown here is derived from an EMBL/GenBank/DDBJ whole genome shotgun (WGS) entry which is preliminary data.</text>
</comment>
<sequence length="67" mass="7306">MPNPPPGASLEASPREASRLPTPTNHREPPMTTEPTNPTWREKLILAAVRGAIAGAVRAIITWILER</sequence>